<sequence length="315" mass="33272">MTETRLRRMQWAVRATLALGVAASVTANILHAQADPIAQAIAAWPPLALLITVELVTRIPVHQRALGAIRVIAASTIAAIAAWISYHHMVGVVARYGETGTVPYLLPLSVDGLIIVASVSLVELSARRRESENPRPAPATATPPPAAPTATAQPPVPDNTAPPHPNPALERHDDGDRSRPEVIPVPEQRPAIHSLQGPRLQSDRDSEPPADEVSAKEIDADDDVGLSADLVPLLPAARTARDELIREGHTVSRDALARRLRRNGHSLRNSGVSELLAAIRPKTSPAVGSRPLSTAGEPHLVASRAEAAVPGPGSP</sequence>
<comment type="caution">
    <text evidence="3">The sequence shown here is derived from an EMBL/GenBank/DDBJ whole genome shotgun (WGS) entry which is preliminary data.</text>
</comment>
<dbReference type="InterPro" id="IPR021235">
    <property type="entry name" value="DUF2637"/>
</dbReference>
<reference evidence="3 4" key="1">
    <citation type="submission" date="2021-03" db="EMBL/GenBank/DDBJ databases">
        <authorList>
            <person name="Lee D.-H."/>
        </authorList>
    </citation>
    <scope>NUCLEOTIDE SEQUENCE [LARGE SCALE GENOMIC DNA]</scope>
    <source>
        <strain evidence="3 4">MMS20-R2-23</strain>
    </source>
</reference>
<keyword evidence="2" id="KW-0472">Membrane</keyword>
<dbReference type="RefSeq" id="WP_208567388.1">
    <property type="nucleotide sequence ID" value="NZ_JAGFWR010000005.1"/>
</dbReference>
<feature type="region of interest" description="Disordered" evidence="1">
    <location>
        <begin position="283"/>
        <end position="315"/>
    </location>
</feature>
<accession>A0ABS3V805</accession>
<proteinExistence type="predicted"/>
<feature type="transmembrane region" description="Helical" evidence="2">
    <location>
        <begin position="106"/>
        <end position="126"/>
    </location>
</feature>
<dbReference type="Proteomes" id="UP000671399">
    <property type="component" value="Unassembled WGS sequence"/>
</dbReference>
<organism evidence="3 4">
    <name type="scientific">Micromonospora antibiotica</name>
    <dbReference type="NCBI Taxonomy" id="2807623"/>
    <lineage>
        <taxon>Bacteria</taxon>
        <taxon>Bacillati</taxon>
        <taxon>Actinomycetota</taxon>
        <taxon>Actinomycetes</taxon>
        <taxon>Micromonosporales</taxon>
        <taxon>Micromonosporaceae</taxon>
        <taxon>Micromonospora</taxon>
    </lineage>
</organism>
<feature type="compositionally biased region" description="Basic and acidic residues" evidence="1">
    <location>
        <begin position="169"/>
        <end position="180"/>
    </location>
</feature>
<feature type="compositionally biased region" description="Pro residues" evidence="1">
    <location>
        <begin position="135"/>
        <end position="147"/>
    </location>
</feature>
<feature type="transmembrane region" description="Helical" evidence="2">
    <location>
        <begin position="37"/>
        <end position="56"/>
    </location>
</feature>
<keyword evidence="2" id="KW-0812">Transmembrane</keyword>
<evidence type="ECO:0000313" key="4">
    <source>
        <dbReference type="Proteomes" id="UP000671399"/>
    </source>
</evidence>
<dbReference type="EMBL" id="JAGFWR010000005">
    <property type="protein sequence ID" value="MBO4161742.1"/>
    <property type="molecule type" value="Genomic_DNA"/>
</dbReference>
<name>A0ABS3V805_9ACTN</name>
<feature type="compositionally biased region" description="Basic and acidic residues" evidence="1">
    <location>
        <begin position="201"/>
        <end position="218"/>
    </location>
</feature>
<feature type="transmembrane region" description="Helical" evidence="2">
    <location>
        <begin position="68"/>
        <end position="86"/>
    </location>
</feature>
<keyword evidence="2" id="KW-1133">Transmembrane helix</keyword>
<evidence type="ECO:0000256" key="1">
    <source>
        <dbReference type="SAM" id="MobiDB-lite"/>
    </source>
</evidence>
<feature type="compositionally biased region" description="Pro residues" evidence="1">
    <location>
        <begin position="154"/>
        <end position="166"/>
    </location>
</feature>
<protein>
    <submittedName>
        <fullName evidence="3">DUF2637 domain-containing protein</fullName>
    </submittedName>
</protein>
<evidence type="ECO:0000313" key="3">
    <source>
        <dbReference type="EMBL" id="MBO4161742.1"/>
    </source>
</evidence>
<feature type="region of interest" description="Disordered" evidence="1">
    <location>
        <begin position="127"/>
        <end position="218"/>
    </location>
</feature>
<evidence type="ECO:0000256" key="2">
    <source>
        <dbReference type="SAM" id="Phobius"/>
    </source>
</evidence>
<gene>
    <name evidence="3" type="ORF">JQN83_13115</name>
</gene>
<dbReference type="Pfam" id="PF10935">
    <property type="entry name" value="DUF2637"/>
    <property type="match status" value="1"/>
</dbReference>
<keyword evidence="4" id="KW-1185">Reference proteome</keyword>